<dbReference type="EMBL" id="CAICTM010000370">
    <property type="protein sequence ID" value="CAB9509007.1"/>
    <property type="molecule type" value="Genomic_DNA"/>
</dbReference>
<sequence>MQDDESRDDGTIQRLLILHLNLAQICTGKALGETAAPEEWEQHILYYHHQDQYGSSSVINGSTCSSSDIQRWTVRQETIQFASLCIALSNLPSALTNNHHDNDQTTSQVHLDRSTLVFVPLEETATHSSSNLEVPKILAVVQISSDGTCDPLAIRSALERSHKLFCLLRYGGIHLRLQGYPSSFNNSDVSKPDNTNGKSSCPYPGMDLLFDQLKKLRRLREAMYRSMNKDSEQQQEESQLVQEIQSQKNSLPISSLTVDLKFHYDAFLADLANSRSRGAGRCLVEAIPAPIARPDGSHASKWTPCQPPVHVSFYLGQAIRALLQDNNLQLFAVSTFYQSQFLYHHQHDGSFAEENAAACLLMWYFASYGFQMKQQQQNQERFAATSSPKRISAGLVSFSDQVSVASAGMGSSFEAPNDDEADNHHDQRGHFLQTPPLAMLSASEQNTISVHGPSGELVWAPWVCHNHESGKPDILHALVYEWQEFSFLVFVQQHMDQSLHKQCDNSRWDFEPYSEDMQVLLERISSALDDCLNLYATQTHSEEQDGSPVARHSLLECQQTPFVGSVGRDVIFVDRMNGSMLLFPRLAPKTPKKNGKSPGRFMRLFRPKVSDTIPETNSSSSHDLVNWMSEGLDCRHWLSSRLSSDALRALDDAMNDVHAYRQRRVRPHRKISGIGSGNFEVLTPLPMGWIHAFADEQDREIYTVLDAREYGTMTEVQMAISEVRAALI</sequence>
<keyword evidence="3" id="KW-1185">Reference proteome</keyword>
<feature type="region of interest" description="Disordered" evidence="1">
    <location>
        <begin position="409"/>
        <end position="429"/>
    </location>
</feature>
<dbReference type="Proteomes" id="UP001153069">
    <property type="component" value="Unassembled WGS sequence"/>
</dbReference>
<evidence type="ECO:0000256" key="1">
    <source>
        <dbReference type="SAM" id="MobiDB-lite"/>
    </source>
</evidence>
<dbReference type="AlphaFoldDB" id="A0A9N8HDP3"/>
<organism evidence="2 3">
    <name type="scientific">Seminavis robusta</name>
    <dbReference type="NCBI Taxonomy" id="568900"/>
    <lineage>
        <taxon>Eukaryota</taxon>
        <taxon>Sar</taxon>
        <taxon>Stramenopiles</taxon>
        <taxon>Ochrophyta</taxon>
        <taxon>Bacillariophyta</taxon>
        <taxon>Bacillariophyceae</taxon>
        <taxon>Bacillariophycidae</taxon>
        <taxon>Naviculales</taxon>
        <taxon>Naviculaceae</taxon>
        <taxon>Seminavis</taxon>
    </lineage>
</organism>
<evidence type="ECO:0000313" key="2">
    <source>
        <dbReference type="EMBL" id="CAB9509007.1"/>
    </source>
</evidence>
<name>A0A9N8HDP3_9STRA</name>
<gene>
    <name evidence="2" type="ORF">SEMRO_371_G128520.1</name>
</gene>
<reference evidence="2" key="1">
    <citation type="submission" date="2020-06" db="EMBL/GenBank/DDBJ databases">
        <authorList>
            <consortium name="Plant Systems Biology data submission"/>
        </authorList>
    </citation>
    <scope>NUCLEOTIDE SEQUENCE</scope>
    <source>
        <strain evidence="2">D6</strain>
    </source>
</reference>
<comment type="caution">
    <text evidence="2">The sequence shown here is derived from an EMBL/GenBank/DDBJ whole genome shotgun (WGS) entry which is preliminary data.</text>
</comment>
<accession>A0A9N8HDP3</accession>
<dbReference type="OrthoDB" id="45432at2759"/>
<protein>
    <submittedName>
        <fullName evidence="2">Uncharacterized protein</fullName>
    </submittedName>
</protein>
<proteinExistence type="predicted"/>
<evidence type="ECO:0000313" key="3">
    <source>
        <dbReference type="Proteomes" id="UP001153069"/>
    </source>
</evidence>